<protein>
    <recommendedName>
        <fullName evidence="5">MYND-type domain-containing protein</fullName>
    </recommendedName>
</protein>
<keyword evidence="1" id="KW-0479">Metal-binding</keyword>
<evidence type="ECO:0000256" key="3">
    <source>
        <dbReference type="ARBA" id="ARBA00022833"/>
    </source>
</evidence>
<sequence length="584" mass="65521">MLDEKRHWLDERRICTVHIEESPYDCDPYVRRAVCHEKLGYPDLAAGDAYRALLLTDELLDESGEWHELAVEAIESSARKEDGVLVNGATNGLNRNGAMTGDGHSGGTRNEEGSKGVNGKEKEDLWYNVIAEDYARRSYEILARTLSDCGDLKAAYDFTERSLKVFPGHHILKGLQEQIMDKHRQSQLQKDPTWDKSEFNPRTELPENGSAKREIYPWNKHEIDRFSEDSMSFLNAEIMKAAPKCKVRAVELPVLNTQALYQENQKPATITQLGVFATTEISPNETVLVEPSVLTSSTRLFDPLCDACSSALPVVDRDHPLPCCPDCDDIVFCSEPCLTRAQDLYHPAVCGLLDFDIVANDPSPFAASNALYTLLIARTLAMAETQDIHPLDLPQVKYLWGDFTPPGSPAVRTLPFSFENNIAQPLHLLSKLDRDPFAPEIFGRYDTWVINTLLAKFRGVANAKMNERTGMPEVAGVHWLWSLSNHSCAPNMRWAWEKGGMGLVARGPDDAVRWGEDMDAEGMWKGGIKKGDEVLTHYCDVELGVRQRREWAVGPLGGLCVCERCVWEEREERRKEGEDGKGDA</sequence>
<dbReference type="OrthoDB" id="438641at2759"/>
<dbReference type="PROSITE" id="PS01360">
    <property type="entry name" value="ZF_MYND_1"/>
    <property type="match status" value="1"/>
</dbReference>
<accession>A0A8H6G508</accession>
<feature type="compositionally biased region" description="Basic and acidic residues" evidence="4">
    <location>
        <begin position="192"/>
        <end position="208"/>
    </location>
</feature>
<proteinExistence type="predicted"/>
<keyword evidence="7" id="KW-1185">Reference proteome</keyword>
<evidence type="ECO:0000256" key="4">
    <source>
        <dbReference type="SAM" id="MobiDB-lite"/>
    </source>
</evidence>
<evidence type="ECO:0000256" key="2">
    <source>
        <dbReference type="ARBA" id="ARBA00022771"/>
    </source>
</evidence>
<dbReference type="InterPro" id="IPR002893">
    <property type="entry name" value="Znf_MYND"/>
</dbReference>
<reference evidence="6 7" key="1">
    <citation type="journal article" date="2020" name="Genomics">
        <title>Complete, high-quality genomes from long-read metagenomic sequencing of two wolf lichen thalli reveals enigmatic genome architecture.</title>
        <authorList>
            <person name="McKenzie S.K."/>
            <person name="Walston R.F."/>
            <person name="Allen J.L."/>
        </authorList>
    </citation>
    <scope>NUCLEOTIDE SEQUENCE [LARGE SCALE GENOMIC DNA]</scope>
    <source>
        <strain evidence="6">WasteWater2</strain>
    </source>
</reference>
<dbReference type="AlphaFoldDB" id="A0A8H6G508"/>
<dbReference type="GO" id="GO:0005634">
    <property type="term" value="C:nucleus"/>
    <property type="evidence" value="ECO:0007669"/>
    <property type="project" value="TreeGrafter"/>
</dbReference>
<evidence type="ECO:0000313" key="7">
    <source>
        <dbReference type="Proteomes" id="UP000578531"/>
    </source>
</evidence>
<evidence type="ECO:0000256" key="1">
    <source>
        <dbReference type="ARBA" id="ARBA00022723"/>
    </source>
</evidence>
<dbReference type="GeneID" id="59282874"/>
<feature type="region of interest" description="Disordered" evidence="4">
    <location>
        <begin position="185"/>
        <end position="208"/>
    </location>
</feature>
<dbReference type="PANTHER" id="PTHR12197">
    <property type="entry name" value="HISTONE-LYSINE N-METHYLTRANSFERASE SMYD"/>
    <property type="match status" value="1"/>
</dbReference>
<evidence type="ECO:0000259" key="5">
    <source>
        <dbReference type="PROSITE" id="PS01360"/>
    </source>
</evidence>
<dbReference type="InterPro" id="IPR011990">
    <property type="entry name" value="TPR-like_helical_dom_sf"/>
</dbReference>
<dbReference type="GO" id="GO:0008270">
    <property type="term" value="F:zinc ion binding"/>
    <property type="evidence" value="ECO:0007669"/>
    <property type="project" value="UniProtKB-KW"/>
</dbReference>
<dbReference type="InterPro" id="IPR046341">
    <property type="entry name" value="SET_dom_sf"/>
</dbReference>
<dbReference type="Gene3D" id="2.170.270.10">
    <property type="entry name" value="SET domain"/>
    <property type="match status" value="1"/>
</dbReference>
<dbReference type="SUPFAM" id="SSF82199">
    <property type="entry name" value="SET domain"/>
    <property type="match status" value="1"/>
</dbReference>
<dbReference type="EMBL" id="JACCJC010000003">
    <property type="protein sequence ID" value="KAF6240530.1"/>
    <property type="molecule type" value="Genomic_DNA"/>
</dbReference>
<dbReference type="Proteomes" id="UP000578531">
    <property type="component" value="Unassembled WGS sequence"/>
</dbReference>
<dbReference type="PANTHER" id="PTHR12197:SF273">
    <property type="entry name" value="MYND-TYPE ZINC FINGER PROTEIN SAMB"/>
    <property type="match status" value="1"/>
</dbReference>
<keyword evidence="3" id="KW-0862">Zinc</keyword>
<name>A0A8H6G508_9LECA</name>
<keyword evidence="2" id="KW-0863">Zinc-finger</keyword>
<comment type="caution">
    <text evidence="6">The sequence shown here is derived from an EMBL/GenBank/DDBJ whole genome shotgun (WGS) entry which is preliminary data.</text>
</comment>
<evidence type="ECO:0000313" key="6">
    <source>
        <dbReference type="EMBL" id="KAF6240530.1"/>
    </source>
</evidence>
<dbReference type="InterPro" id="IPR050869">
    <property type="entry name" value="H3K4_H4K5_MeTrfase"/>
</dbReference>
<feature type="domain" description="MYND-type" evidence="5">
    <location>
        <begin position="305"/>
        <end position="350"/>
    </location>
</feature>
<feature type="region of interest" description="Disordered" evidence="4">
    <location>
        <begin position="89"/>
        <end position="118"/>
    </location>
</feature>
<dbReference type="RefSeq" id="XP_037169789.1">
    <property type="nucleotide sequence ID" value="XM_037303142.1"/>
</dbReference>
<organism evidence="6 7">
    <name type="scientific">Letharia columbiana</name>
    <dbReference type="NCBI Taxonomy" id="112416"/>
    <lineage>
        <taxon>Eukaryota</taxon>
        <taxon>Fungi</taxon>
        <taxon>Dikarya</taxon>
        <taxon>Ascomycota</taxon>
        <taxon>Pezizomycotina</taxon>
        <taxon>Lecanoromycetes</taxon>
        <taxon>OSLEUM clade</taxon>
        <taxon>Lecanoromycetidae</taxon>
        <taxon>Lecanorales</taxon>
        <taxon>Lecanorineae</taxon>
        <taxon>Parmeliaceae</taxon>
        <taxon>Letharia</taxon>
    </lineage>
</organism>
<feature type="compositionally biased region" description="Basic and acidic residues" evidence="4">
    <location>
        <begin position="109"/>
        <end position="118"/>
    </location>
</feature>
<gene>
    <name evidence="6" type="ORF">HO173_001198</name>
</gene>
<dbReference type="SUPFAM" id="SSF48452">
    <property type="entry name" value="TPR-like"/>
    <property type="match status" value="1"/>
</dbReference>